<accession>A0A3F3Q460</accession>
<dbReference type="PANTHER" id="PTHR10160:SF19">
    <property type="entry name" value="PROTON-TRANSLOCATING NAD(P)(+) TRANSHYDROGENASE"/>
    <property type="match status" value="1"/>
</dbReference>
<evidence type="ECO:0000256" key="22">
    <source>
        <dbReference type="ARBA" id="ARBA00074145"/>
    </source>
</evidence>
<organism evidence="27 28">
    <name type="scientific">Aspergillus welwitschiae</name>
    <dbReference type="NCBI Taxonomy" id="1341132"/>
    <lineage>
        <taxon>Eukaryota</taxon>
        <taxon>Fungi</taxon>
        <taxon>Dikarya</taxon>
        <taxon>Ascomycota</taxon>
        <taxon>Pezizomycotina</taxon>
        <taxon>Eurotiomycetes</taxon>
        <taxon>Eurotiomycetidae</taxon>
        <taxon>Eurotiales</taxon>
        <taxon>Aspergillaceae</taxon>
        <taxon>Aspergillus</taxon>
        <taxon>Aspergillus subgen. Circumdati</taxon>
    </lineage>
</organism>
<dbReference type="InterPro" id="IPR008142">
    <property type="entry name" value="AlaDH/PNT_CS1"/>
</dbReference>
<dbReference type="EMBL" id="KZ852045">
    <property type="protein sequence ID" value="RDH33994.1"/>
    <property type="molecule type" value="Genomic_DNA"/>
</dbReference>
<feature type="domain" description="Alanine dehydrogenase/pyridine nucleotide transhydrogenase NAD(H)-binding" evidence="25">
    <location>
        <begin position="235"/>
        <end position="394"/>
    </location>
</feature>
<keyword evidence="12" id="KW-0809">Transit peptide</keyword>
<feature type="transmembrane region" description="Helical" evidence="24">
    <location>
        <begin position="607"/>
        <end position="626"/>
    </location>
</feature>
<dbReference type="FunFam" id="3.40.50.720:FF:000028">
    <property type="entry name" value="NAD(P) transhydrogenase subunit alpha"/>
    <property type="match status" value="1"/>
</dbReference>
<comment type="similarity">
    <text evidence="21">In the C-terminal section; belongs to the PNT beta subunit family.</text>
</comment>
<dbReference type="Gene3D" id="3.40.50.1220">
    <property type="entry name" value="TPP-binding domain"/>
    <property type="match status" value="1"/>
</dbReference>
<keyword evidence="15" id="KW-0007">Acetylation</keyword>
<dbReference type="Pfam" id="PF01262">
    <property type="entry name" value="AlaDh_PNT_C"/>
    <property type="match status" value="1"/>
</dbReference>
<dbReference type="InterPro" id="IPR008143">
    <property type="entry name" value="Ala_DH/PNT_CS2"/>
</dbReference>
<dbReference type="RefSeq" id="XP_026627016.1">
    <property type="nucleotide sequence ID" value="XM_026773139.1"/>
</dbReference>
<evidence type="ECO:0000256" key="19">
    <source>
        <dbReference type="ARBA" id="ARBA00048202"/>
    </source>
</evidence>
<dbReference type="AlphaFoldDB" id="A0A3F3Q460"/>
<keyword evidence="16" id="KW-0520">NAD</keyword>
<dbReference type="SUPFAM" id="SSF52467">
    <property type="entry name" value="DHS-like NAD/FAD-binding domain"/>
    <property type="match status" value="1"/>
</dbReference>
<feature type="transmembrane region" description="Helical" evidence="24">
    <location>
        <begin position="769"/>
        <end position="786"/>
    </location>
</feature>
<feature type="transmembrane region" description="Helical" evidence="24">
    <location>
        <begin position="568"/>
        <end position="587"/>
    </location>
</feature>
<evidence type="ECO:0000256" key="12">
    <source>
        <dbReference type="ARBA" id="ARBA00022946"/>
    </source>
</evidence>
<keyword evidence="7" id="KW-0997">Cell inner membrane</keyword>
<evidence type="ECO:0000313" key="28">
    <source>
        <dbReference type="Proteomes" id="UP000253729"/>
    </source>
</evidence>
<dbReference type="Pfam" id="PF12769">
    <property type="entry name" value="PNTB_4TM"/>
    <property type="match status" value="1"/>
</dbReference>
<dbReference type="PROSITE" id="PS00836">
    <property type="entry name" value="ALADH_PNT_1"/>
    <property type="match status" value="1"/>
</dbReference>
<dbReference type="InterPro" id="IPR007886">
    <property type="entry name" value="AlaDH/PNT_N"/>
</dbReference>
<protein>
    <recommendedName>
        <fullName evidence="22">NAD(P) transhydrogenase, mitochondrial</fullName>
        <ecNumber evidence="5">7.1.1.1</ecNumber>
    </recommendedName>
    <alternativeName>
        <fullName evidence="23">Nicotinamide nucleotide transhydrogenase</fullName>
    </alternativeName>
</protein>
<evidence type="ECO:0000259" key="25">
    <source>
        <dbReference type="SMART" id="SM01002"/>
    </source>
</evidence>
<dbReference type="InterPro" id="IPR036291">
    <property type="entry name" value="NAD(P)-bd_dom_sf"/>
</dbReference>
<evidence type="ECO:0000256" key="17">
    <source>
        <dbReference type="ARBA" id="ARBA00023128"/>
    </source>
</evidence>
<evidence type="ECO:0000256" key="4">
    <source>
        <dbReference type="ARBA" id="ARBA00011738"/>
    </source>
</evidence>
<evidence type="ECO:0000256" key="18">
    <source>
        <dbReference type="ARBA" id="ARBA00023136"/>
    </source>
</evidence>
<evidence type="ECO:0000256" key="7">
    <source>
        <dbReference type="ARBA" id="ARBA00022519"/>
    </source>
</evidence>
<feature type="transmembrane region" description="Helical" evidence="24">
    <location>
        <begin position="695"/>
        <end position="715"/>
    </location>
</feature>
<dbReference type="GO" id="GO:0050661">
    <property type="term" value="F:NADP binding"/>
    <property type="evidence" value="ECO:0007669"/>
    <property type="project" value="TreeGrafter"/>
</dbReference>
<evidence type="ECO:0000256" key="20">
    <source>
        <dbReference type="ARBA" id="ARBA00054910"/>
    </source>
</evidence>
<feature type="transmembrane region" description="Helical" evidence="24">
    <location>
        <begin position="664"/>
        <end position="683"/>
    </location>
</feature>
<comment type="function">
    <text evidence="20">The transhydrogenation between NADH and NADP is coupled to respiration and ATP hydrolysis and functions as a proton pump across the membrane. May play a role in reactive oxygen species (ROS) detoxification in the adrenal gland.</text>
</comment>
<keyword evidence="9" id="KW-0547">Nucleotide-binding</keyword>
<evidence type="ECO:0000256" key="24">
    <source>
        <dbReference type="SAM" id="Phobius"/>
    </source>
</evidence>
<dbReference type="SUPFAM" id="SSF51735">
    <property type="entry name" value="NAD(P)-binding Rossmann-fold domains"/>
    <property type="match status" value="1"/>
</dbReference>
<dbReference type="Proteomes" id="UP000253729">
    <property type="component" value="Unassembled WGS sequence"/>
</dbReference>
<keyword evidence="28" id="KW-1185">Reference proteome</keyword>
<sequence length="1068" mass="112133">MGVPLFLRSALLPCRAVPGAYPRESRSIVETTLVQLRCVGTPLLATRYNCVEQLPLSRSSQKRRRYATAASASTPVPVVPYSALTVGVPRETYPNERRVAVTPQNVSLLLKKGFSRVLVERGAGEEAKLHDQVYEQAGATLVDRDSIWSQSNIILKVRSPQQQGSIDEIGALRQGSTIISFLYPAQSKPLVERLASRGVTSFAMDMIPRISRAQTYDALSSMANIAGYKAVLEASNHFGRFLTGQVTAAGKVLVIGAGVAGLSAIASARRLGAIVRGFDTRSAAREQVQSLGAEFIEVDIQEEGSGQGGYAKEMSKEFIEAEMKLFMEQCREVDIIITTALIPGRPAPKLITKEMVAAMKPGSVIVDLAAEAGGNCEATVPGGLSKFEDVTVIGYTDLPSRLPTQSSTLYSNNIIKFLLSMSPQEKSFGIDLMDEVVRGSIVTHDGKIIPPAPRPVPPPAPKQEIPTPAKEQAELALSPWKKATRDVATTTAGMGTALALGKATGPVFMSNMLTFGLAGLVGYRAVWGVAPALHSPLMSVTNAISGMVGIGGFFIMGGGYVPSTIPEALGATSVLLAFMNVSGGFVITKRMLDMFKRPTDPPEYPWLYAIPAVLFGGGFLAAASTGMAGLVQAGYLVSSVLCIASISGLASQQTARPVGFSPEVLTQFGAVAGLGSVAGALIGRRITPTGLPQTVAALHSVVGLAAVLTSIGSVVADISHVSTLHMVTAYLGVLIGGVTFTGSIVAFLKLAGRISSRPMLLPGRHLINTSLLGSNVATMGAFVTMAPGSPAIAATCLGANTLLSFLKGYTTTAAIGGADMPVVITVLNAYSGFALVAEGFMLNNPLLTSVGSLIGVSGSILSYIMCVAMNRSLTNVLFGGIAAPQQAKKIEGEVVQATVDDTVEALSNAESVIIVVGYGMAVAKAQYALAEIVRMLRAKGVTVRFAIHPVAGRMPGQCNVLLAEASVPYDIVLEMDEINDDFPDTDVTLVIGANDTVNPIALEPDSPISGMPVLHAWKSKEVVVMKRSMSSGYADVPNPMFYMPGTRMLFGDAKTSCDAITSALEARK</sequence>
<dbReference type="Pfam" id="PF02233">
    <property type="entry name" value="PNTB"/>
    <property type="match status" value="1"/>
</dbReference>
<evidence type="ECO:0000256" key="10">
    <source>
        <dbReference type="ARBA" id="ARBA00022792"/>
    </source>
</evidence>
<dbReference type="GO" id="GO:0005886">
    <property type="term" value="C:plasma membrane"/>
    <property type="evidence" value="ECO:0007669"/>
    <property type="project" value="UniProtKB-SubCell"/>
</dbReference>
<dbReference type="STRING" id="1341132.A0A3F3Q460"/>
<dbReference type="PROSITE" id="PS00837">
    <property type="entry name" value="ALADH_PNT_2"/>
    <property type="match status" value="1"/>
</dbReference>
<dbReference type="GO" id="GO:0006740">
    <property type="term" value="P:NADPH regeneration"/>
    <property type="evidence" value="ECO:0007669"/>
    <property type="project" value="TreeGrafter"/>
</dbReference>
<dbReference type="EC" id="7.1.1.1" evidence="5"/>
<feature type="transmembrane region" description="Helical" evidence="24">
    <location>
        <begin position="822"/>
        <end position="840"/>
    </location>
</feature>
<gene>
    <name evidence="27" type="ORF">BDQ94DRAFT_178482</name>
</gene>
<dbReference type="SMART" id="SM01003">
    <property type="entry name" value="AlaDh_PNT_N"/>
    <property type="match status" value="1"/>
</dbReference>
<evidence type="ECO:0000313" key="27">
    <source>
        <dbReference type="EMBL" id="RDH33994.1"/>
    </source>
</evidence>
<dbReference type="FunFam" id="3.40.50.1220:FF:000002">
    <property type="entry name" value="NAD(P) transhydrogenase subunit beta"/>
    <property type="match status" value="1"/>
</dbReference>
<evidence type="ECO:0000256" key="5">
    <source>
        <dbReference type="ARBA" id="ARBA00012943"/>
    </source>
</evidence>
<dbReference type="InterPro" id="IPR029035">
    <property type="entry name" value="DHS-like_NAD/FAD-binding_dom"/>
</dbReference>
<dbReference type="InterPro" id="IPR034300">
    <property type="entry name" value="PNTB-like"/>
</dbReference>
<dbReference type="NCBIfam" id="NF006942">
    <property type="entry name" value="PRK09424.1"/>
    <property type="match status" value="1"/>
</dbReference>
<evidence type="ECO:0000256" key="15">
    <source>
        <dbReference type="ARBA" id="ARBA00022990"/>
    </source>
</evidence>
<feature type="transmembrane region" description="Helical" evidence="24">
    <location>
        <begin position="727"/>
        <end position="748"/>
    </location>
</feature>
<proteinExistence type="inferred from homology"/>
<evidence type="ECO:0000256" key="23">
    <source>
        <dbReference type="ARBA" id="ARBA00079255"/>
    </source>
</evidence>
<feature type="transmembrane region" description="Helical" evidence="24">
    <location>
        <begin position="846"/>
        <end position="868"/>
    </location>
</feature>
<evidence type="ECO:0000256" key="11">
    <source>
        <dbReference type="ARBA" id="ARBA00022857"/>
    </source>
</evidence>
<feature type="domain" description="Alanine dehydrogenase/pyridine nucleotide transhydrogenase N-terminal" evidence="26">
    <location>
        <begin position="87"/>
        <end position="226"/>
    </location>
</feature>
<dbReference type="PANTHER" id="PTHR10160">
    <property type="entry name" value="NAD(P) TRANSHYDROGENASE"/>
    <property type="match status" value="1"/>
</dbReference>
<dbReference type="CDD" id="cd05304">
    <property type="entry name" value="Rubrum_tdh"/>
    <property type="match status" value="1"/>
</dbReference>
<dbReference type="SMART" id="SM01002">
    <property type="entry name" value="AlaDh_PNT_C"/>
    <property type="match status" value="1"/>
</dbReference>
<comment type="subcellular location">
    <subcellularLocation>
        <location evidence="2">Cell inner membrane</location>
        <topology evidence="2">Multi-pass membrane protein</topology>
    </subcellularLocation>
    <subcellularLocation>
        <location evidence="1">Mitochondrion inner membrane</location>
        <topology evidence="1">Multi-pass membrane protein</topology>
        <orientation evidence="1">Matrix side</orientation>
    </subcellularLocation>
</comment>
<name>A0A3F3Q460_9EURO</name>
<evidence type="ECO:0000256" key="8">
    <source>
        <dbReference type="ARBA" id="ARBA00022692"/>
    </source>
</evidence>
<keyword evidence="8 24" id="KW-0812">Transmembrane</keyword>
<dbReference type="SUPFAM" id="SSF52283">
    <property type="entry name" value="Formate/glycerate dehydrogenase catalytic domain-like"/>
    <property type="match status" value="1"/>
</dbReference>
<dbReference type="Gene3D" id="3.40.50.720">
    <property type="entry name" value="NAD(P)-binding Rossmann-like Domain"/>
    <property type="match status" value="2"/>
</dbReference>
<dbReference type="Pfam" id="PF05222">
    <property type="entry name" value="AlaDh_PNT_N"/>
    <property type="match status" value="1"/>
</dbReference>
<dbReference type="InterPro" id="IPR024605">
    <property type="entry name" value="NADP_transhyd_a_C"/>
</dbReference>
<evidence type="ECO:0000259" key="26">
    <source>
        <dbReference type="SMART" id="SM01003"/>
    </source>
</evidence>
<feature type="transmembrane region" description="Helical" evidence="24">
    <location>
        <begin position="543"/>
        <end position="561"/>
    </location>
</feature>
<comment type="subunit">
    <text evidence="4">Homodimer.</text>
</comment>
<evidence type="ECO:0000256" key="3">
    <source>
        <dbReference type="ARBA" id="ARBA00005624"/>
    </source>
</evidence>
<evidence type="ECO:0000256" key="21">
    <source>
        <dbReference type="ARBA" id="ARBA00061558"/>
    </source>
</evidence>
<evidence type="ECO:0000256" key="16">
    <source>
        <dbReference type="ARBA" id="ARBA00023027"/>
    </source>
</evidence>
<dbReference type="GO" id="GO:0005743">
    <property type="term" value="C:mitochondrial inner membrane"/>
    <property type="evidence" value="ECO:0007669"/>
    <property type="project" value="UniProtKB-SubCell"/>
</dbReference>
<comment type="catalytic activity">
    <reaction evidence="19">
        <text>NAD(+) + NADPH + H(+)(in) = NADH + NADP(+) + H(+)(out)</text>
        <dbReference type="Rhea" id="RHEA:47992"/>
        <dbReference type="ChEBI" id="CHEBI:15378"/>
        <dbReference type="ChEBI" id="CHEBI:57540"/>
        <dbReference type="ChEBI" id="CHEBI:57783"/>
        <dbReference type="ChEBI" id="CHEBI:57945"/>
        <dbReference type="ChEBI" id="CHEBI:58349"/>
        <dbReference type="EC" id="7.1.1.1"/>
    </reaction>
</comment>
<keyword evidence="6" id="KW-1003">Cell membrane</keyword>
<keyword evidence="11" id="KW-0521">NADP</keyword>
<dbReference type="InterPro" id="IPR007698">
    <property type="entry name" value="AlaDH/PNT_NAD(H)-bd"/>
</dbReference>
<evidence type="ECO:0000256" key="1">
    <source>
        <dbReference type="ARBA" id="ARBA00004292"/>
    </source>
</evidence>
<keyword evidence="17" id="KW-0496">Mitochondrion</keyword>
<reference evidence="27 28" key="1">
    <citation type="submission" date="2018-07" db="EMBL/GenBank/DDBJ databases">
        <title>The genomes of Aspergillus section Nigri reveals drivers in fungal speciation.</title>
        <authorList>
            <consortium name="DOE Joint Genome Institute"/>
            <person name="Vesth T.C."/>
            <person name="Nybo J."/>
            <person name="Theobald S."/>
            <person name="Brandl J."/>
            <person name="Frisvad J.C."/>
            <person name="Nielsen K.F."/>
            <person name="Lyhne E.K."/>
            <person name="Kogle M.E."/>
            <person name="Kuo A."/>
            <person name="Riley R."/>
            <person name="Clum A."/>
            <person name="Nolan M."/>
            <person name="Lipzen A."/>
            <person name="Salamov A."/>
            <person name="Henrissat B."/>
            <person name="Wiebenga A."/>
            <person name="De vries R.P."/>
            <person name="Grigoriev I.V."/>
            <person name="Mortensen U.H."/>
            <person name="Andersen M.R."/>
            <person name="Baker S.E."/>
        </authorList>
    </citation>
    <scope>NUCLEOTIDE SEQUENCE [LARGE SCALE GENOMIC DNA]</scope>
    <source>
        <strain evidence="27 28">CBS 139.54b</strain>
    </source>
</reference>
<keyword evidence="10" id="KW-0999">Mitochondrion inner membrane</keyword>
<keyword evidence="18 24" id="KW-0472">Membrane</keyword>
<evidence type="ECO:0000256" key="13">
    <source>
        <dbReference type="ARBA" id="ARBA00022967"/>
    </source>
</evidence>
<keyword evidence="13" id="KW-1278">Translocase</keyword>
<evidence type="ECO:0000256" key="6">
    <source>
        <dbReference type="ARBA" id="ARBA00022475"/>
    </source>
</evidence>
<dbReference type="GO" id="GO:0016491">
    <property type="term" value="F:oxidoreductase activity"/>
    <property type="evidence" value="ECO:0007669"/>
    <property type="project" value="InterPro"/>
</dbReference>
<dbReference type="InterPro" id="IPR026255">
    <property type="entry name" value="NADP_transhyd_a"/>
</dbReference>
<evidence type="ECO:0000256" key="9">
    <source>
        <dbReference type="ARBA" id="ARBA00022741"/>
    </source>
</evidence>
<dbReference type="NCBIfam" id="TIGR00561">
    <property type="entry name" value="pntA"/>
    <property type="match status" value="1"/>
</dbReference>
<dbReference type="GO" id="GO:0008750">
    <property type="term" value="F:proton-translocating NAD(P)+ transhydrogenase activity"/>
    <property type="evidence" value="ECO:0007669"/>
    <property type="project" value="UniProtKB-EC"/>
</dbReference>
<dbReference type="GeneID" id="38141495"/>
<evidence type="ECO:0000256" key="2">
    <source>
        <dbReference type="ARBA" id="ARBA00004429"/>
    </source>
</evidence>
<evidence type="ECO:0000256" key="14">
    <source>
        <dbReference type="ARBA" id="ARBA00022989"/>
    </source>
</evidence>
<comment type="similarity">
    <text evidence="3">In the N-terminal section; belongs to the AlaDH/PNT family.</text>
</comment>
<keyword evidence="14 24" id="KW-1133">Transmembrane helix</keyword>